<dbReference type="Pfam" id="PF07419">
    <property type="entry name" value="PilM"/>
    <property type="match status" value="1"/>
</dbReference>
<protein>
    <submittedName>
        <fullName evidence="1">Type IV pilus biogenesis protein PilM</fullName>
    </submittedName>
</protein>
<dbReference type="RefSeq" id="WP_105787737.1">
    <property type="nucleotide sequence ID" value="NZ_CADERF010000018.1"/>
</dbReference>
<comment type="caution">
    <text evidence="1">The sequence shown here is derived from an EMBL/GenBank/DDBJ whole genome shotgun (WGS) entry which is preliminary data.</text>
</comment>
<reference evidence="1" key="1">
    <citation type="submission" date="2021-04" db="EMBL/GenBank/DDBJ databases">
        <title>A collection of bacterial strains from the Burkholderia cepacia Research Laboratory and Repository.</title>
        <authorList>
            <person name="Lipuma J."/>
            <person name="Spilker T."/>
        </authorList>
    </citation>
    <scope>NUCLEOTIDE SEQUENCE</scope>
    <source>
        <strain evidence="1">AU36012</strain>
    </source>
</reference>
<evidence type="ECO:0000313" key="2">
    <source>
        <dbReference type="Proteomes" id="UP000682266"/>
    </source>
</evidence>
<dbReference type="InterPro" id="IPR009987">
    <property type="entry name" value="IM_PilM"/>
</dbReference>
<sequence length="160" mass="16316">MIAIWVALACSVLVGTYALIDAGYQPTSMSVSGAVLAQHMSAYRDAVTHYALDHPAFEGSVPDASLRPLLAPQTIDPLWRNYVAPNTDAPGSLVVIYAASAAAAPAVAAIERLSGGSALAGVAFDGTVVSRGNPAVPLPVALSSAVPNGVPVWIAQAWLP</sequence>
<dbReference type="InterPro" id="IPR041883">
    <property type="entry name" value="PilM_N-ter"/>
</dbReference>
<dbReference type="Gene3D" id="3.30.1300.90">
    <property type="entry name" value="PilM protein, N-terminal domain"/>
    <property type="match status" value="1"/>
</dbReference>
<gene>
    <name evidence="1" type="primary">pilM</name>
    <name evidence="1" type="ORF">KDW93_17625</name>
</gene>
<organism evidence="1 2">
    <name type="scientific">Burkholderia ambifaria</name>
    <dbReference type="NCBI Taxonomy" id="152480"/>
    <lineage>
        <taxon>Bacteria</taxon>
        <taxon>Pseudomonadati</taxon>
        <taxon>Pseudomonadota</taxon>
        <taxon>Betaproteobacteria</taxon>
        <taxon>Burkholderiales</taxon>
        <taxon>Burkholderiaceae</taxon>
        <taxon>Burkholderia</taxon>
        <taxon>Burkholderia cepacia complex</taxon>
    </lineage>
</organism>
<accession>A0AA41JKE8</accession>
<proteinExistence type="predicted"/>
<dbReference type="AlphaFoldDB" id="A0AA41JKE8"/>
<name>A0AA41JKE8_9BURK</name>
<dbReference type="Proteomes" id="UP000682266">
    <property type="component" value="Unassembled WGS sequence"/>
</dbReference>
<dbReference type="EMBL" id="JAGSVG010000015">
    <property type="protein sequence ID" value="MBR8130763.1"/>
    <property type="molecule type" value="Genomic_DNA"/>
</dbReference>
<evidence type="ECO:0000313" key="1">
    <source>
        <dbReference type="EMBL" id="MBR8130763.1"/>
    </source>
</evidence>